<sequence length="170" mass="19746">MEKFTEYRLQNTGQLAKKHVRIVRLRTWSAWLAMEIPRTTHNALVASVTRDGRPFIRKSDRLKDAEDRIMSAIEHAQRVQTRAHERRLGSTGAALSVEVTWCFQDKTAQKTQVGKPYMRKPDMSNMLKTLEDCLTRTGVIEDDRLIVKESLRKAFDEREGILVTVEEFRT</sequence>
<proteinExistence type="predicted"/>
<dbReference type="GO" id="GO:0006310">
    <property type="term" value="P:DNA recombination"/>
    <property type="evidence" value="ECO:0007669"/>
    <property type="project" value="InterPro"/>
</dbReference>
<dbReference type="InterPro" id="IPR036614">
    <property type="entry name" value="RusA-like_sf"/>
</dbReference>
<dbReference type="Gene3D" id="3.30.1330.70">
    <property type="entry name" value="Holliday junction resolvase RusA"/>
    <property type="match status" value="1"/>
</dbReference>
<dbReference type="AlphaFoldDB" id="A0A133XSS9"/>
<dbReference type="GO" id="GO:0006281">
    <property type="term" value="P:DNA repair"/>
    <property type="evidence" value="ECO:0007669"/>
    <property type="project" value="InterPro"/>
</dbReference>
<dbReference type="InterPro" id="IPR008822">
    <property type="entry name" value="Endonuclease_RusA-like"/>
</dbReference>
<dbReference type="SUPFAM" id="SSF103084">
    <property type="entry name" value="Holliday junction resolvase RusA"/>
    <property type="match status" value="1"/>
</dbReference>
<dbReference type="EMBL" id="LSCR01000026">
    <property type="protein sequence ID" value="KXB33994.1"/>
    <property type="molecule type" value="Genomic_DNA"/>
</dbReference>
<dbReference type="PATRIC" id="fig|1393034.3.peg.927"/>
<comment type="caution">
    <text evidence="1">The sequence shown here is derived from an EMBL/GenBank/DDBJ whole genome shotgun (WGS) entry which is preliminary data.</text>
</comment>
<evidence type="ECO:0000313" key="2">
    <source>
        <dbReference type="Proteomes" id="UP000070675"/>
    </source>
</evidence>
<dbReference type="OrthoDB" id="3199587at2"/>
<gene>
    <name evidence="1" type="ORF">HMPREF3192_00963</name>
</gene>
<name>A0A133XSS9_9ACTN</name>
<protein>
    <submittedName>
        <fullName evidence="1">Crossover junction endodeoxyribonuclease RusA</fullName>
    </submittedName>
</protein>
<dbReference type="Proteomes" id="UP000070675">
    <property type="component" value="Unassembled WGS sequence"/>
</dbReference>
<reference evidence="2" key="1">
    <citation type="submission" date="2016-01" db="EMBL/GenBank/DDBJ databases">
        <authorList>
            <person name="Mitreva M."/>
            <person name="Pepin K.H."/>
            <person name="Mihindukulasuriya K.A."/>
            <person name="Fulton R."/>
            <person name="Fronick C."/>
            <person name="O'Laughlin M."/>
            <person name="Miner T."/>
            <person name="Herter B."/>
            <person name="Rosa B.A."/>
            <person name="Cordes M."/>
            <person name="Tomlinson C."/>
            <person name="Wollam A."/>
            <person name="Palsikar V.B."/>
            <person name="Mardis E.R."/>
            <person name="Wilson R.K."/>
        </authorList>
    </citation>
    <scope>NUCLEOTIDE SEQUENCE [LARGE SCALE GENOMIC DNA]</scope>
    <source>
        <strain evidence="2">DNF00019</strain>
    </source>
</reference>
<dbReference type="STRING" id="1393034.HMPREF3192_00963"/>
<evidence type="ECO:0000313" key="1">
    <source>
        <dbReference type="EMBL" id="KXB33994.1"/>
    </source>
</evidence>
<organism evidence="1 2">
    <name type="scientific">Atopobium deltae</name>
    <dbReference type="NCBI Taxonomy" id="1393034"/>
    <lineage>
        <taxon>Bacteria</taxon>
        <taxon>Bacillati</taxon>
        <taxon>Actinomycetota</taxon>
        <taxon>Coriobacteriia</taxon>
        <taxon>Coriobacteriales</taxon>
        <taxon>Atopobiaceae</taxon>
        <taxon>Atopobium</taxon>
    </lineage>
</organism>
<dbReference type="Pfam" id="PF05866">
    <property type="entry name" value="RusA"/>
    <property type="match status" value="1"/>
</dbReference>
<dbReference type="GO" id="GO:0000287">
    <property type="term" value="F:magnesium ion binding"/>
    <property type="evidence" value="ECO:0007669"/>
    <property type="project" value="InterPro"/>
</dbReference>
<keyword evidence="2" id="KW-1185">Reference proteome</keyword>
<accession>A0A133XSS9</accession>